<evidence type="ECO:0000256" key="4">
    <source>
        <dbReference type="SAM" id="Coils"/>
    </source>
</evidence>
<dbReference type="EMBL" id="JAODAN010000007">
    <property type="protein sequence ID" value="KAK1922843.1"/>
    <property type="molecule type" value="Genomic_DNA"/>
</dbReference>
<evidence type="ECO:0000256" key="1">
    <source>
        <dbReference type="ARBA" id="ARBA00022737"/>
    </source>
</evidence>
<keyword evidence="8" id="KW-1185">Reference proteome</keyword>
<dbReference type="InterPro" id="IPR050611">
    <property type="entry name" value="ABCF"/>
</dbReference>
<dbReference type="PROSITE" id="PS00211">
    <property type="entry name" value="ABC_TRANSPORTER_1"/>
    <property type="match status" value="1"/>
</dbReference>
<dbReference type="Proteomes" id="UP001182556">
    <property type="component" value="Unassembled WGS sequence"/>
</dbReference>
<keyword evidence="7" id="KW-0378">Hydrolase</keyword>
<evidence type="ECO:0000256" key="2">
    <source>
        <dbReference type="ARBA" id="ARBA00022741"/>
    </source>
</evidence>
<dbReference type="PANTHER" id="PTHR19211">
    <property type="entry name" value="ATP-BINDING TRANSPORT PROTEIN-RELATED"/>
    <property type="match status" value="1"/>
</dbReference>
<dbReference type="Gene3D" id="3.40.50.300">
    <property type="entry name" value="P-loop containing nucleotide triphosphate hydrolases"/>
    <property type="match status" value="2"/>
</dbReference>
<sequence length="696" mass="77317">MLYQNMLASRPEQDTTSQSRIFATSQQTRFNPNASNATEIDLHDVTISIGERDVLNDARLRLKDGVRYGLVGKNGCGKSTLLQAIVDKVIPGIPTGLKIHLVSQIDEDGESGEGESALQHVLNGHVERAKALKERDTLAQAVEAAPAEAQHLVNGLLVQRATDQLAEARKVALRRSGARGKEARAEEIKAENELEEARLRLENMVMEDDVQAKAAEMLLDVQTTLDLLESDASEAQARRILLGLGFTETMVEAPFTTLSGGWRSLCRLATALLVPNDYLLLDEPSNFMDLEAVMWLENYLKTSTNFSTLVMTSHDQVFLDRISEQTVVIRKNQLHYFDGNPSLMERTEAEERRAKTKVVQAMEKKREHIESSIKEGRKMAKAANDDSRMRAVKSRQKKLDDRWGLEESAKGTRFKLNRDLAGYFLTSREEIVINHREREPVWKLNQPAEIKGSLITLENVNVGYPKRKNVLEGVNLVIHPGSRISIVGSNGQGKSTLAKTMTGELKATGGVLTTHPQLNLGYFSQHAVDALPVASNHTALSYFLETFEETEQTARRFLGGLGLQGKVASHTPIGSLSGGQKMRLALAIVLYKPPHLLLLDEVTTHLDVPTIRALARALRSYQGAVVLITHDRWFSSVVVENEPIEGDDSDSEGSEDEHNPGETLLVRNHKVRLISGMEQYERIVEKRLAKRGILAS</sequence>
<reference evidence="7" key="1">
    <citation type="submission" date="2023-02" db="EMBL/GenBank/DDBJ databases">
        <title>Identification and recombinant expression of a fungal hydrolase from Papiliotrema laurentii that hydrolyzes apple cutin and clears colloidal polyester polyurethane.</title>
        <authorList>
            <consortium name="DOE Joint Genome Institute"/>
            <person name="Roman V.A."/>
            <person name="Bojanowski C."/>
            <person name="Crable B.R."/>
            <person name="Wagner D.N."/>
            <person name="Hung C.S."/>
            <person name="Nadeau L.J."/>
            <person name="Schratz L."/>
            <person name="Haridas S."/>
            <person name="Pangilinan J."/>
            <person name="Lipzen A."/>
            <person name="Na H."/>
            <person name="Yan M."/>
            <person name="Ng V."/>
            <person name="Grigoriev I.V."/>
            <person name="Spatafora J.W."/>
            <person name="Barlow D."/>
            <person name="Biffinger J."/>
            <person name="Kelley-Loughnane N."/>
            <person name="Varaljay V.A."/>
            <person name="Crookes-Goodson W.J."/>
        </authorList>
    </citation>
    <scope>NUCLEOTIDE SEQUENCE</scope>
    <source>
        <strain evidence="7">5307AH</strain>
    </source>
</reference>
<dbReference type="GO" id="GO:0016887">
    <property type="term" value="F:ATP hydrolysis activity"/>
    <property type="evidence" value="ECO:0007669"/>
    <property type="project" value="InterPro"/>
</dbReference>
<evidence type="ECO:0000256" key="3">
    <source>
        <dbReference type="ARBA" id="ARBA00022840"/>
    </source>
</evidence>
<keyword evidence="3" id="KW-0067">ATP-binding</keyword>
<keyword evidence="4" id="KW-0175">Coiled coil</keyword>
<dbReference type="InterPro" id="IPR017871">
    <property type="entry name" value="ABC_transporter-like_CS"/>
</dbReference>
<dbReference type="SMART" id="SM00382">
    <property type="entry name" value="AAA"/>
    <property type="match status" value="2"/>
</dbReference>
<dbReference type="Pfam" id="PF00005">
    <property type="entry name" value="ABC_tran"/>
    <property type="match status" value="2"/>
</dbReference>
<comment type="caution">
    <text evidence="7">The sequence shown here is derived from an EMBL/GenBank/DDBJ whole genome shotgun (WGS) entry which is preliminary data.</text>
</comment>
<organism evidence="7 8">
    <name type="scientific">Papiliotrema laurentii</name>
    <name type="common">Cryptococcus laurentii</name>
    <dbReference type="NCBI Taxonomy" id="5418"/>
    <lineage>
        <taxon>Eukaryota</taxon>
        <taxon>Fungi</taxon>
        <taxon>Dikarya</taxon>
        <taxon>Basidiomycota</taxon>
        <taxon>Agaricomycotina</taxon>
        <taxon>Tremellomycetes</taxon>
        <taxon>Tremellales</taxon>
        <taxon>Rhynchogastremaceae</taxon>
        <taxon>Papiliotrema</taxon>
    </lineage>
</organism>
<feature type="coiled-coil region" evidence="4">
    <location>
        <begin position="178"/>
        <end position="238"/>
    </location>
</feature>
<evidence type="ECO:0000313" key="8">
    <source>
        <dbReference type="Proteomes" id="UP001182556"/>
    </source>
</evidence>
<dbReference type="SUPFAM" id="SSF52540">
    <property type="entry name" value="P-loop containing nucleoside triphosphate hydrolases"/>
    <property type="match status" value="2"/>
</dbReference>
<dbReference type="CDD" id="cd03221">
    <property type="entry name" value="ABCF_EF-3"/>
    <property type="match status" value="1"/>
</dbReference>
<feature type="domain" description="ABC transporter" evidence="6">
    <location>
        <begin position="455"/>
        <end position="677"/>
    </location>
</feature>
<feature type="compositionally biased region" description="Acidic residues" evidence="5">
    <location>
        <begin position="643"/>
        <end position="655"/>
    </location>
</feature>
<dbReference type="PANTHER" id="PTHR19211:SF135">
    <property type="entry name" value="ATPASE, PUTATIVE (AFU_ORTHOLOGUE AFUA_1G16440)-RELATED"/>
    <property type="match status" value="1"/>
</dbReference>
<gene>
    <name evidence="7" type="ORF">DB88DRAFT_492906</name>
</gene>
<evidence type="ECO:0000256" key="5">
    <source>
        <dbReference type="SAM" id="MobiDB-lite"/>
    </source>
</evidence>
<dbReference type="GO" id="GO:0005524">
    <property type="term" value="F:ATP binding"/>
    <property type="evidence" value="ECO:0007669"/>
    <property type="project" value="UniProtKB-KW"/>
</dbReference>
<feature type="domain" description="ABC transporter" evidence="6">
    <location>
        <begin position="40"/>
        <end position="356"/>
    </location>
</feature>
<name>A0AAD9FPK0_PAPLA</name>
<evidence type="ECO:0000259" key="6">
    <source>
        <dbReference type="PROSITE" id="PS50893"/>
    </source>
</evidence>
<proteinExistence type="predicted"/>
<keyword evidence="1" id="KW-0677">Repeat</keyword>
<evidence type="ECO:0000313" key="7">
    <source>
        <dbReference type="EMBL" id="KAK1922843.1"/>
    </source>
</evidence>
<dbReference type="AlphaFoldDB" id="A0AAD9FPK0"/>
<accession>A0AAD9FPK0</accession>
<dbReference type="PROSITE" id="PS50893">
    <property type="entry name" value="ABC_TRANSPORTER_2"/>
    <property type="match status" value="2"/>
</dbReference>
<feature type="region of interest" description="Disordered" evidence="5">
    <location>
        <begin position="643"/>
        <end position="662"/>
    </location>
</feature>
<protein>
    <submittedName>
        <fullName evidence="7">P-loop containing nucleoside triphosphate hydrolase protein</fullName>
    </submittedName>
</protein>
<keyword evidence="2" id="KW-0547">Nucleotide-binding</keyword>
<dbReference type="InterPro" id="IPR003593">
    <property type="entry name" value="AAA+_ATPase"/>
</dbReference>
<dbReference type="InterPro" id="IPR027417">
    <property type="entry name" value="P-loop_NTPase"/>
</dbReference>
<dbReference type="InterPro" id="IPR003439">
    <property type="entry name" value="ABC_transporter-like_ATP-bd"/>
</dbReference>